<evidence type="ECO:0000259" key="1">
    <source>
        <dbReference type="Pfam" id="PF13006"/>
    </source>
</evidence>
<proteinExistence type="predicted"/>
<feature type="non-terminal residue" evidence="2">
    <location>
        <position position="142"/>
    </location>
</feature>
<dbReference type="InterPro" id="IPR024473">
    <property type="entry name" value="Transposases_IS4_N"/>
</dbReference>
<dbReference type="AlphaFoldDB" id="T1ATN2"/>
<accession>T1ATN2</accession>
<organism evidence="2">
    <name type="scientific">mine drainage metagenome</name>
    <dbReference type="NCBI Taxonomy" id="410659"/>
    <lineage>
        <taxon>unclassified sequences</taxon>
        <taxon>metagenomes</taxon>
        <taxon>ecological metagenomes</taxon>
    </lineage>
</organism>
<name>T1ATN2_9ZZZZ</name>
<reference evidence="2" key="1">
    <citation type="submission" date="2013-08" db="EMBL/GenBank/DDBJ databases">
        <authorList>
            <person name="Mendez C."/>
            <person name="Richter M."/>
            <person name="Ferrer M."/>
            <person name="Sanchez J."/>
        </authorList>
    </citation>
    <scope>NUCLEOTIDE SEQUENCE</scope>
</reference>
<comment type="caution">
    <text evidence="2">The sequence shown here is derived from an EMBL/GenBank/DDBJ whole genome shotgun (WGS) entry which is preliminary data.</text>
</comment>
<evidence type="ECO:0000313" key="2">
    <source>
        <dbReference type="EMBL" id="EQD45380.1"/>
    </source>
</evidence>
<reference evidence="2" key="2">
    <citation type="journal article" date="2014" name="ISME J.">
        <title>Microbial stratification in low pH oxic and suboxic macroscopic growths along an acid mine drainage.</title>
        <authorList>
            <person name="Mendez-Garcia C."/>
            <person name="Mesa V."/>
            <person name="Sprenger R.R."/>
            <person name="Richter M."/>
            <person name="Diez M.S."/>
            <person name="Solano J."/>
            <person name="Bargiela R."/>
            <person name="Golyshina O.V."/>
            <person name="Manteca A."/>
            <person name="Ramos J.L."/>
            <person name="Gallego J.R."/>
            <person name="Llorente I."/>
            <person name="Martins Dos Santos V.A."/>
            <person name="Jensen O.N."/>
            <person name="Pelaez A.I."/>
            <person name="Sanchez J."/>
            <person name="Ferrer M."/>
        </authorList>
    </citation>
    <scope>NUCLEOTIDE SEQUENCE</scope>
</reference>
<gene>
    <name evidence="2" type="ORF">B1A_14841</name>
</gene>
<feature type="domain" description="Transposase IS4 N-terminal" evidence="1">
    <location>
        <begin position="19"/>
        <end position="116"/>
    </location>
</feature>
<dbReference type="EMBL" id="AUZX01010897">
    <property type="protein sequence ID" value="EQD45380.1"/>
    <property type="molecule type" value="Genomic_DNA"/>
</dbReference>
<sequence length="142" mass="16028">MPRAGWRKPESGDRLSDHISIGVLTHVYPPGVVDAAIAETGKHELRHRLLPARVVMYYVMAMALFSEDAYEEVMRRLVDGLSWLAAWRSRWTVPTKAAIFKGRARLGAEPLLALFRAVVKPLGTPDSRGVWYRGWRLMSIDG</sequence>
<protein>
    <submittedName>
        <fullName evidence="2">Transposase, IS4 family protein</fullName>
    </submittedName>
</protein>
<dbReference type="Pfam" id="PF13006">
    <property type="entry name" value="Nterm_IS4"/>
    <property type="match status" value="1"/>
</dbReference>